<feature type="chain" id="PRO_5039683515" description="DUF305 domain-containing protein" evidence="1">
    <location>
        <begin position="25"/>
        <end position="197"/>
    </location>
</feature>
<comment type="caution">
    <text evidence="3">The sequence shown here is derived from an EMBL/GenBank/DDBJ whole genome shotgun (WGS) entry which is preliminary data.</text>
</comment>
<dbReference type="STRING" id="1001240.GY21_15255"/>
<dbReference type="AlphaFoldDB" id="A0A099J2B7"/>
<evidence type="ECO:0000313" key="3">
    <source>
        <dbReference type="EMBL" id="KGJ72441.1"/>
    </source>
</evidence>
<feature type="domain" description="DUF305" evidence="2">
    <location>
        <begin position="48"/>
        <end position="194"/>
    </location>
</feature>
<sequence length="197" mass="20513">MLKTRTLFSAAVAVAAALALSSCAGGSPAGTSASSSADASVAVFNDADVTFAQMMIPHHEQAVEMSDDLLAKDGIDQDVVDLATEIKAAQEPEIAQLNAWLTEWDAEDNSMSGMHDMGDGSDGMMSDDDMMALQDAAGTDAGQLFLEQMTVHHEGAIAMAQIEIDNGENTDAQAMAETIVTTQTAEIAVMAELLAAQ</sequence>
<evidence type="ECO:0000256" key="1">
    <source>
        <dbReference type="SAM" id="SignalP"/>
    </source>
</evidence>
<dbReference type="Gene3D" id="1.20.1260.10">
    <property type="match status" value="1"/>
</dbReference>
<dbReference type="PANTHER" id="PTHR36933:SF1">
    <property type="entry name" value="SLL0788 PROTEIN"/>
    <property type="match status" value="1"/>
</dbReference>
<dbReference type="EMBL" id="JPXF01000072">
    <property type="protein sequence ID" value="KGJ72441.1"/>
    <property type="molecule type" value="Genomic_DNA"/>
</dbReference>
<evidence type="ECO:0000313" key="4">
    <source>
        <dbReference type="Proteomes" id="UP000029864"/>
    </source>
</evidence>
<proteinExistence type="predicted"/>
<accession>A0A099J2B7</accession>
<organism evidence="3 4">
    <name type="scientific">Cryobacterium roopkundense</name>
    <dbReference type="NCBI Taxonomy" id="1001240"/>
    <lineage>
        <taxon>Bacteria</taxon>
        <taxon>Bacillati</taxon>
        <taxon>Actinomycetota</taxon>
        <taxon>Actinomycetes</taxon>
        <taxon>Micrococcales</taxon>
        <taxon>Microbacteriaceae</taxon>
        <taxon>Cryobacterium</taxon>
    </lineage>
</organism>
<evidence type="ECO:0000259" key="2">
    <source>
        <dbReference type="Pfam" id="PF03713"/>
    </source>
</evidence>
<name>A0A099J2B7_9MICO</name>
<dbReference type="OrthoDB" id="26872at2"/>
<dbReference type="Pfam" id="PF03713">
    <property type="entry name" value="DUF305"/>
    <property type="match status" value="1"/>
</dbReference>
<keyword evidence="4" id="KW-1185">Reference proteome</keyword>
<reference evidence="3 4" key="1">
    <citation type="submission" date="2014-08" db="EMBL/GenBank/DDBJ databases">
        <authorList>
            <person name="Sisinthy S."/>
        </authorList>
    </citation>
    <scope>NUCLEOTIDE SEQUENCE [LARGE SCALE GENOMIC DNA]</scope>
    <source>
        <strain evidence="3 4">RuG17</strain>
    </source>
</reference>
<dbReference type="InterPro" id="IPR012347">
    <property type="entry name" value="Ferritin-like"/>
</dbReference>
<dbReference type="InterPro" id="IPR005183">
    <property type="entry name" value="DUF305_CopM-like"/>
</dbReference>
<protein>
    <recommendedName>
        <fullName evidence="2">DUF305 domain-containing protein</fullName>
    </recommendedName>
</protein>
<dbReference type="eggNOG" id="COG3544">
    <property type="taxonomic scope" value="Bacteria"/>
</dbReference>
<keyword evidence="1" id="KW-0732">Signal</keyword>
<gene>
    <name evidence="3" type="ORF">GY21_15255</name>
</gene>
<dbReference type="Proteomes" id="UP000029864">
    <property type="component" value="Unassembled WGS sequence"/>
</dbReference>
<dbReference type="PANTHER" id="PTHR36933">
    <property type="entry name" value="SLL0788 PROTEIN"/>
    <property type="match status" value="1"/>
</dbReference>
<dbReference type="PROSITE" id="PS51257">
    <property type="entry name" value="PROKAR_LIPOPROTEIN"/>
    <property type="match status" value="1"/>
</dbReference>
<feature type="signal peptide" evidence="1">
    <location>
        <begin position="1"/>
        <end position="24"/>
    </location>
</feature>